<dbReference type="EMBL" id="JAKHMS010000009">
    <property type="protein sequence ID" value="MCZ3781515.1"/>
    <property type="molecule type" value="Genomic_DNA"/>
</dbReference>
<comment type="caution">
    <text evidence="1">The sequence shown here is derived from an EMBL/GenBank/DDBJ whole genome shotgun (WGS) entry which is preliminary data.</text>
</comment>
<evidence type="ECO:0000313" key="1">
    <source>
        <dbReference type="EMBL" id="MCZ3781515.1"/>
    </source>
</evidence>
<sequence length="337" mass="39685">MEKRGKSFDSLMRHIRNSHNIEIRGSEDKKRLVNIGYYHGYKGYKFNKDVAHPFIGIHNFEQIVAIANFDQQMKTIFYPITMKFETIIKNLIVNYSVLGIDPSFDNVYRQKLTFYRSQRGRRRTKSINKRLRLKKDFDSEIAYAYASNNIVIKHYIEENKSVPLWALFEVISLGNVGNYVACLNREDKEKVADFLNLYNSQYDENVKILEQSIFLIKDLRNAVAHNHIIFDCRFRKAQNVAQNLKATVKNKLHLEAETNFDILFDYLALLMIFLKESGNSRSELNSYITDFENSVNILYKSTEEIAHNKEPLPYSVYNLIIGERFKLKLNKLKEYIN</sequence>
<keyword evidence="2" id="KW-1185">Reference proteome</keyword>
<evidence type="ECO:0000313" key="2">
    <source>
        <dbReference type="Proteomes" id="UP001527392"/>
    </source>
</evidence>
<dbReference type="RefSeq" id="WP_124031748.1">
    <property type="nucleotide sequence ID" value="NZ_CAKMAX010000005.1"/>
</dbReference>
<dbReference type="Pfam" id="PF07751">
    <property type="entry name" value="Abi_2"/>
    <property type="match status" value="1"/>
</dbReference>
<accession>A0ABT4K7D9</accession>
<gene>
    <name evidence="1" type="ORF">L2504_05100</name>
</gene>
<protein>
    <submittedName>
        <fullName evidence="1">Abi family protein</fullName>
    </submittedName>
</protein>
<name>A0ABT4K7D9_9LACO</name>
<reference evidence="1 2" key="1">
    <citation type="submission" date="2022-01" db="EMBL/GenBank/DDBJ databases">
        <title>VMRC isolate genome collection.</title>
        <authorList>
            <person name="France M."/>
            <person name="Rutt L."/>
            <person name="Humphrys M."/>
            <person name="Ravel J."/>
        </authorList>
    </citation>
    <scope>NUCLEOTIDE SEQUENCE [LARGE SCALE GENOMIC DNA]</scope>
    <source>
        <strain evidence="1 2">C0030B4</strain>
    </source>
</reference>
<proteinExistence type="predicted"/>
<dbReference type="InterPro" id="IPR011664">
    <property type="entry name" value="Abi_system_AbiD/AbiF-like"/>
</dbReference>
<dbReference type="Proteomes" id="UP001527392">
    <property type="component" value="Unassembled WGS sequence"/>
</dbReference>
<organism evidence="1 2">
    <name type="scientific">Limosilactobacillus vaginalis</name>
    <dbReference type="NCBI Taxonomy" id="1633"/>
    <lineage>
        <taxon>Bacteria</taxon>
        <taxon>Bacillati</taxon>
        <taxon>Bacillota</taxon>
        <taxon>Bacilli</taxon>
        <taxon>Lactobacillales</taxon>
        <taxon>Lactobacillaceae</taxon>
        <taxon>Limosilactobacillus</taxon>
    </lineage>
</organism>